<feature type="domain" description="AB hydrolase-1" evidence="1">
    <location>
        <begin position="9"/>
        <end position="243"/>
    </location>
</feature>
<evidence type="ECO:0000313" key="3">
    <source>
        <dbReference type="Proteomes" id="UP001081071"/>
    </source>
</evidence>
<name>A0ABT4MKI6_9NOCA</name>
<dbReference type="PANTHER" id="PTHR43798">
    <property type="entry name" value="MONOACYLGLYCEROL LIPASE"/>
    <property type="match status" value="1"/>
</dbReference>
<dbReference type="InterPro" id="IPR000073">
    <property type="entry name" value="AB_hydrolase_1"/>
</dbReference>
<sequence length="254" mass="27426">MNDKPVLMLLHGVTMSGAAWDDVVPLLAERFDVIAPTAAGHRGGPALAGEATIAAVTDAAERELDERGLGAVHIAGNSMGGWMAVELARRGRARSVCAFSPAGLWERDEKPGASRATLIRTKRLADATRRLAPALMRFGLARRIAMRDIAVHGERMTPQQAVRSFQDLVGCDAAYELLNTRESMDPLVDLPCPVTVAWAAHDRIFPPAEFVPIARQRLPRARFVTAPDVGHVPMIDDPVLCARTIVDSIEDQAG</sequence>
<proteinExistence type="predicted"/>
<dbReference type="SUPFAM" id="SSF53474">
    <property type="entry name" value="alpha/beta-Hydrolases"/>
    <property type="match status" value="1"/>
</dbReference>
<comment type="caution">
    <text evidence="2">The sequence shown here is derived from an EMBL/GenBank/DDBJ whole genome shotgun (WGS) entry which is preliminary data.</text>
</comment>
<evidence type="ECO:0000313" key="2">
    <source>
        <dbReference type="EMBL" id="MCZ4521486.1"/>
    </source>
</evidence>
<dbReference type="PANTHER" id="PTHR43798:SF5">
    <property type="entry name" value="MONOACYLGLYCEROL LIPASE ABHD6"/>
    <property type="match status" value="1"/>
</dbReference>
<dbReference type="EMBL" id="JAPWIJ010000012">
    <property type="protein sequence ID" value="MCZ4521486.1"/>
    <property type="molecule type" value="Genomic_DNA"/>
</dbReference>
<keyword evidence="2" id="KW-0378">Hydrolase</keyword>
<dbReference type="Pfam" id="PF12697">
    <property type="entry name" value="Abhydrolase_6"/>
    <property type="match status" value="1"/>
</dbReference>
<dbReference type="InterPro" id="IPR029058">
    <property type="entry name" value="AB_hydrolase_fold"/>
</dbReference>
<reference evidence="2" key="1">
    <citation type="submission" date="2022-12" db="EMBL/GenBank/DDBJ databases">
        <authorList>
            <person name="Krivoruchko A.V."/>
            <person name="Elkin A."/>
        </authorList>
    </citation>
    <scope>NUCLEOTIDE SEQUENCE</scope>
    <source>
        <strain evidence="2">IEGM 1391</strain>
    </source>
</reference>
<dbReference type="RefSeq" id="WP_269607931.1">
    <property type="nucleotide sequence ID" value="NZ_JAPWIJ010000012.1"/>
</dbReference>
<accession>A0ABT4MKI6</accession>
<dbReference type="InterPro" id="IPR050266">
    <property type="entry name" value="AB_hydrolase_sf"/>
</dbReference>
<dbReference type="Gene3D" id="3.40.50.1820">
    <property type="entry name" value="alpha/beta hydrolase"/>
    <property type="match status" value="1"/>
</dbReference>
<gene>
    <name evidence="2" type="ORF">O4220_23455</name>
</gene>
<dbReference type="GO" id="GO:0016787">
    <property type="term" value="F:hydrolase activity"/>
    <property type="evidence" value="ECO:0007669"/>
    <property type="project" value="UniProtKB-KW"/>
</dbReference>
<dbReference type="Proteomes" id="UP001081071">
    <property type="component" value="Unassembled WGS sequence"/>
</dbReference>
<keyword evidence="3" id="KW-1185">Reference proteome</keyword>
<organism evidence="2 3">
    <name type="scientific">Rhodococcus ruber</name>
    <dbReference type="NCBI Taxonomy" id="1830"/>
    <lineage>
        <taxon>Bacteria</taxon>
        <taxon>Bacillati</taxon>
        <taxon>Actinomycetota</taxon>
        <taxon>Actinomycetes</taxon>
        <taxon>Mycobacteriales</taxon>
        <taxon>Nocardiaceae</taxon>
        <taxon>Rhodococcus</taxon>
    </lineage>
</organism>
<evidence type="ECO:0000259" key="1">
    <source>
        <dbReference type="Pfam" id="PF12697"/>
    </source>
</evidence>
<protein>
    <submittedName>
        <fullName evidence="2">Alpha/beta hydrolase</fullName>
    </submittedName>
</protein>